<dbReference type="Proteomes" id="UP000068250">
    <property type="component" value="Chromosome I"/>
</dbReference>
<evidence type="ECO:0008006" key="3">
    <source>
        <dbReference type="Google" id="ProtNLM"/>
    </source>
</evidence>
<gene>
    <name evidence="1" type="primary">tetR</name>
    <name evidence="1" type="ORF">AGA_444</name>
</gene>
<protein>
    <recommendedName>
        <fullName evidence="3">TetR family transcriptional regulator</fullName>
    </recommendedName>
</protein>
<dbReference type="PATRIC" id="fig|431306.5.peg.415"/>
<dbReference type="SUPFAM" id="SSF46689">
    <property type="entry name" value="Homeodomain-like"/>
    <property type="match status" value="1"/>
</dbReference>
<dbReference type="AlphaFoldDB" id="A0A0U5F047"/>
<evidence type="ECO:0000313" key="1">
    <source>
        <dbReference type="EMBL" id="CEF53852.1"/>
    </source>
</evidence>
<reference evidence="2" key="1">
    <citation type="submission" date="2014-09" db="EMBL/GenBank/DDBJ databases">
        <authorList>
            <person name="Illeghems K.G."/>
        </authorList>
    </citation>
    <scope>NUCLEOTIDE SEQUENCE [LARGE SCALE GENOMIC DNA]</scope>
    <source>
        <strain evidence="2">LMG 23848T</strain>
    </source>
</reference>
<dbReference type="STRING" id="431306.AGA_444"/>
<proteinExistence type="predicted"/>
<sequence length="225" mass="24578">MRQVFDMDNDDFDTALVSAALTLAEERGWASVTVLAAARQAGLPLPEARRRFPLKASILLRLGRMADDVALADDMICGAVRERLFDLLMRRLDVFQQYRGGLQSVFRSLPFDPALTIMLGGATVESMRWMADAAGINANGIRGFVHVNMLVAVWTHTLRVWEKDESPDMGSTMAALDQALDKAGRFGLFPTNTDEAATQDGLADLDDVADMDAGFAAPRISAQDL</sequence>
<dbReference type="Gene3D" id="1.10.357.10">
    <property type="entry name" value="Tetracycline Repressor, domain 2"/>
    <property type="match status" value="1"/>
</dbReference>
<organism evidence="1 2">
    <name type="scientific">Acetobacter ghanensis</name>
    <dbReference type="NCBI Taxonomy" id="431306"/>
    <lineage>
        <taxon>Bacteria</taxon>
        <taxon>Pseudomonadati</taxon>
        <taxon>Pseudomonadota</taxon>
        <taxon>Alphaproteobacteria</taxon>
        <taxon>Acetobacterales</taxon>
        <taxon>Acetobacteraceae</taxon>
        <taxon>Acetobacter</taxon>
    </lineage>
</organism>
<name>A0A0U5F047_9PROT</name>
<evidence type="ECO:0000313" key="2">
    <source>
        <dbReference type="Proteomes" id="UP000068250"/>
    </source>
</evidence>
<dbReference type="InterPro" id="IPR009057">
    <property type="entry name" value="Homeodomain-like_sf"/>
</dbReference>
<dbReference type="EMBL" id="LN609302">
    <property type="protein sequence ID" value="CEF53852.1"/>
    <property type="molecule type" value="Genomic_DNA"/>
</dbReference>
<accession>A0A0U5F047</accession>